<name>A0ABS6K044_9BACI</name>
<evidence type="ECO:0000313" key="1">
    <source>
        <dbReference type="EMBL" id="MBU9724208.1"/>
    </source>
</evidence>
<comment type="caution">
    <text evidence="1">The sequence shown here is derived from an EMBL/GenBank/DDBJ whole genome shotgun (WGS) entry which is preliminary data.</text>
</comment>
<dbReference type="InterPro" id="IPR023164">
    <property type="entry name" value="YqgQ-like_sf"/>
</dbReference>
<sequence length="66" mass="8157">MTFFELQQYLKNYGSFIYSGDRLGDIELMEEEVKELFRLGMVEELFYRDARLLLMKERQIELKRRQ</sequence>
<dbReference type="Gene3D" id="1.10.287.760">
    <property type="entry name" value="YqgQ-like"/>
    <property type="match status" value="1"/>
</dbReference>
<accession>A0ABS6K044</accession>
<dbReference type="InterPro" id="IPR009256">
    <property type="entry name" value="YqgQ-like"/>
</dbReference>
<proteinExistence type="predicted"/>
<gene>
    <name evidence="1" type="ORF">KS407_22555</name>
</gene>
<reference evidence="1 2" key="1">
    <citation type="submission" date="2021-06" db="EMBL/GenBank/DDBJ databases">
        <title>Bacillus sp. RD4P76, an endophyte from a halophyte.</title>
        <authorList>
            <person name="Sun J.-Q."/>
        </authorList>
    </citation>
    <scope>NUCLEOTIDE SEQUENCE [LARGE SCALE GENOMIC DNA]</scope>
    <source>
        <strain evidence="1 2">JCM 17098</strain>
    </source>
</reference>
<dbReference type="EMBL" id="JAHQCR010000088">
    <property type="protein sequence ID" value="MBU9724208.1"/>
    <property type="molecule type" value="Genomic_DNA"/>
</dbReference>
<evidence type="ECO:0000313" key="2">
    <source>
        <dbReference type="Proteomes" id="UP000790580"/>
    </source>
</evidence>
<protein>
    <submittedName>
        <fullName evidence="1">YqgQ family protein</fullName>
    </submittedName>
</protein>
<dbReference type="Proteomes" id="UP000790580">
    <property type="component" value="Unassembled WGS sequence"/>
</dbReference>
<dbReference type="Pfam" id="PF06014">
    <property type="entry name" value="YqgQ-like"/>
    <property type="match status" value="1"/>
</dbReference>
<keyword evidence="2" id="KW-1185">Reference proteome</keyword>
<organism evidence="1 2">
    <name type="scientific">Evansella alkalicola</name>
    <dbReference type="NCBI Taxonomy" id="745819"/>
    <lineage>
        <taxon>Bacteria</taxon>
        <taxon>Bacillati</taxon>
        <taxon>Bacillota</taxon>
        <taxon>Bacilli</taxon>
        <taxon>Bacillales</taxon>
        <taxon>Bacillaceae</taxon>
        <taxon>Evansella</taxon>
    </lineage>
</organism>
<dbReference type="SUPFAM" id="SSF158379">
    <property type="entry name" value="YqgQ-like"/>
    <property type="match status" value="1"/>
</dbReference>